<proteinExistence type="predicted"/>
<dbReference type="InterPro" id="IPR051396">
    <property type="entry name" value="Bact_Antivir_Def_Nuclease"/>
</dbReference>
<dbReference type="EMBL" id="CP020370">
    <property type="protein sequence ID" value="AUB81489.1"/>
    <property type="molecule type" value="Genomic_DNA"/>
</dbReference>
<evidence type="ECO:0000313" key="2">
    <source>
        <dbReference type="Proteomes" id="UP000232638"/>
    </source>
</evidence>
<keyword evidence="2" id="KW-1185">Reference proteome</keyword>
<evidence type="ECO:0000313" key="1">
    <source>
        <dbReference type="EMBL" id="AUB81489.1"/>
    </source>
</evidence>
<accession>A0A2K8U7W1</accession>
<name>A0A2K8U7W1_9GAMM</name>
<protein>
    <recommendedName>
        <fullName evidence="3">ATPase AAA-type core domain-containing protein</fullName>
    </recommendedName>
</protein>
<dbReference type="Proteomes" id="UP000232638">
    <property type="component" value="Chromosome"/>
</dbReference>
<dbReference type="PANTHER" id="PTHR43581">
    <property type="entry name" value="ATP/GTP PHOSPHATASE"/>
    <property type="match status" value="1"/>
</dbReference>
<dbReference type="RefSeq" id="WP_100919259.1">
    <property type="nucleotide sequence ID" value="NZ_CP020370.1"/>
</dbReference>
<organism evidence="1 2">
    <name type="scientific">Candidatus Thiodictyon syntrophicum</name>
    <dbReference type="NCBI Taxonomy" id="1166950"/>
    <lineage>
        <taxon>Bacteria</taxon>
        <taxon>Pseudomonadati</taxon>
        <taxon>Pseudomonadota</taxon>
        <taxon>Gammaproteobacteria</taxon>
        <taxon>Chromatiales</taxon>
        <taxon>Chromatiaceae</taxon>
        <taxon>Thiodictyon</taxon>
    </lineage>
</organism>
<gene>
    <name evidence="1" type="ORF">THSYN_11355</name>
</gene>
<dbReference type="KEGG" id="tsy:THSYN_11355"/>
<evidence type="ECO:0008006" key="3">
    <source>
        <dbReference type="Google" id="ProtNLM"/>
    </source>
</evidence>
<dbReference type="PANTHER" id="PTHR43581:SF2">
    <property type="entry name" value="EXCINUCLEASE ATPASE SUBUNIT"/>
    <property type="match status" value="1"/>
</dbReference>
<sequence>MIRSLEFDGYRGFPCRRQYDRSQPFQRLDLAPLTLLIGRNNAGKTSVATLLYQVLGGLAGISKEALPLTVGGSPVAECFQDLLPARDLSAFLELAVSIATKSGLHRLETILYLRSLLDDDPRPRARHVGWDGADYPAPDGPLECFPIPEVPEQTAVRDEARQILQASVWLGPLRERVPEIPSRHGHNPQTPTIGPSGQGVTELLAEDETVFGEVSTWLAANAGLSLRWEKNLDLWRLQTTRGVARSVPITQVGTGVHQLLPVLTLAKWRNRNANPRPFIDVVQQPELHLHDALHSMLGDLFLDVARTGVGITVVETHAEGLLLRVRRRIAESEGEIPPELVALYYIDDAPDGSTLRRIRILETGEVDYWPPGVFLESYEEVKALRRAQRLKGH</sequence>
<dbReference type="AlphaFoldDB" id="A0A2K8U7W1"/>
<reference evidence="1 2" key="1">
    <citation type="submission" date="2017-03" db="EMBL/GenBank/DDBJ databases">
        <title>Complete genome sequence of Candidatus 'Thiodictyon syntrophicum' sp. nov. strain Cad16T, a photolithoautotroph purple sulfur bacterium isolated from an alpine meromictic lake.</title>
        <authorList>
            <person name="Luedin S.M."/>
            <person name="Pothier J.F."/>
            <person name="Danza F."/>
            <person name="Storelli N."/>
            <person name="Wittwer M."/>
            <person name="Tonolla M."/>
        </authorList>
    </citation>
    <scope>NUCLEOTIDE SEQUENCE [LARGE SCALE GENOMIC DNA]</scope>
    <source>
        <strain evidence="1 2">Cad16T</strain>
    </source>
</reference>
<dbReference type="OrthoDB" id="3322489at2"/>